<gene>
    <name evidence="1" type="ORF">ZIOFF_051185</name>
</gene>
<comment type="caution">
    <text evidence="1">The sequence shown here is derived from an EMBL/GenBank/DDBJ whole genome shotgun (WGS) entry which is preliminary data.</text>
</comment>
<evidence type="ECO:0000313" key="2">
    <source>
        <dbReference type="Proteomes" id="UP000734854"/>
    </source>
</evidence>
<accession>A0A8J5KQV3</accession>
<evidence type="ECO:0000313" key="1">
    <source>
        <dbReference type="EMBL" id="KAG6489904.1"/>
    </source>
</evidence>
<sequence>MALMQRINAERGVNASACAHVEKGREKLVLVFEGGGEERTLLTLVGHEEEDMELSILVITFYHEQIRQQWYLVYLDSQTFGIDEVNCINDDSHGSLQKSCDAAAIKMVLRYLLAGGSGYASTDFFQVLL</sequence>
<dbReference type="EMBL" id="JACMSC010000014">
    <property type="protein sequence ID" value="KAG6489904.1"/>
    <property type="molecule type" value="Genomic_DNA"/>
</dbReference>
<organism evidence="1 2">
    <name type="scientific">Zingiber officinale</name>
    <name type="common">Ginger</name>
    <name type="synonym">Amomum zingiber</name>
    <dbReference type="NCBI Taxonomy" id="94328"/>
    <lineage>
        <taxon>Eukaryota</taxon>
        <taxon>Viridiplantae</taxon>
        <taxon>Streptophyta</taxon>
        <taxon>Embryophyta</taxon>
        <taxon>Tracheophyta</taxon>
        <taxon>Spermatophyta</taxon>
        <taxon>Magnoliopsida</taxon>
        <taxon>Liliopsida</taxon>
        <taxon>Zingiberales</taxon>
        <taxon>Zingiberaceae</taxon>
        <taxon>Zingiber</taxon>
    </lineage>
</organism>
<proteinExistence type="predicted"/>
<dbReference type="AlphaFoldDB" id="A0A8J5KQV3"/>
<protein>
    <submittedName>
        <fullName evidence="1">Uncharacterized protein</fullName>
    </submittedName>
</protein>
<dbReference type="Proteomes" id="UP000734854">
    <property type="component" value="Unassembled WGS sequence"/>
</dbReference>
<reference evidence="1 2" key="1">
    <citation type="submission" date="2020-08" db="EMBL/GenBank/DDBJ databases">
        <title>Plant Genome Project.</title>
        <authorList>
            <person name="Zhang R.-G."/>
        </authorList>
    </citation>
    <scope>NUCLEOTIDE SEQUENCE [LARGE SCALE GENOMIC DNA]</scope>
    <source>
        <tissue evidence="1">Rhizome</tissue>
    </source>
</reference>
<name>A0A8J5KQV3_ZINOF</name>
<keyword evidence="2" id="KW-1185">Reference proteome</keyword>